<dbReference type="Proteomes" id="UP000220192">
    <property type="component" value="Unassembled WGS sequence"/>
</dbReference>
<dbReference type="RefSeq" id="WP_097841357.1">
    <property type="nucleotide sequence ID" value="NZ_NVLX01000017.1"/>
</dbReference>
<dbReference type="InterPro" id="IPR000182">
    <property type="entry name" value="GNAT_dom"/>
</dbReference>
<evidence type="ECO:0000313" key="2">
    <source>
        <dbReference type="EMBL" id="PDZ15835.1"/>
    </source>
</evidence>
<dbReference type="PANTHER" id="PTHR43792">
    <property type="entry name" value="GNAT FAMILY, PUTATIVE (AFU_ORTHOLOGUE AFUA_3G00765)-RELATED-RELATED"/>
    <property type="match status" value="1"/>
</dbReference>
<dbReference type="Gene3D" id="3.40.630.30">
    <property type="match status" value="1"/>
</dbReference>
<dbReference type="GO" id="GO:0005737">
    <property type="term" value="C:cytoplasm"/>
    <property type="evidence" value="ECO:0007669"/>
    <property type="project" value="TreeGrafter"/>
</dbReference>
<sequence>MEIEKFFKEIPVLETEHLLFRKIELDDVDDLFEIFSDPEITHSMTWEVNKTKEDTLNKFIKIITERHEKGQSVDWAIVHKESKKVIGNCAFIGWSNKHSKAEIGYVLNKAYWGQGFATEALNELIRFGFDVIHLNRIEGGCDIDNVGSEKVMLKVGMQFEGTLRKNEFIKGEFRDTKIFAMLKEDYS</sequence>
<protein>
    <submittedName>
        <fullName evidence="2">GNAT family N-acetyltransferase</fullName>
    </submittedName>
</protein>
<reference evidence="2 3" key="1">
    <citation type="submission" date="2017-09" db="EMBL/GenBank/DDBJ databases">
        <title>Large-scale bioinformatics analysis of Bacillus genomes uncovers conserved roles of natural products in bacterial physiology.</title>
        <authorList>
            <consortium name="Agbiome Team Llc"/>
            <person name="Bleich R.M."/>
            <person name="Grubbs K.J."/>
            <person name="Santa Maria K.C."/>
            <person name="Allen S.E."/>
            <person name="Farag S."/>
            <person name="Shank E.A."/>
            <person name="Bowers A."/>
        </authorList>
    </citation>
    <scope>NUCLEOTIDE SEQUENCE [LARGE SCALE GENOMIC DNA]</scope>
    <source>
        <strain evidence="2 3">AFS095574</strain>
    </source>
</reference>
<dbReference type="InterPro" id="IPR016181">
    <property type="entry name" value="Acyl_CoA_acyltransferase"/>
</dbReference>
<dbReference type="Pfam" id="PF13302">
    <property type="entry name" value="Acetyltransf_3"/>
    <property type="match status" value="1"/>
</dbReference>
<dbReference type="PANTHER" id="PTHR43792:SF9">
    <property type="entry name" value="RIBOSOMAL-PROTEIN-ALANINE ACETYLTRANSFERASE"/>
    <property type="match status" value="1"/>
</dbReference>
<dbReference type="EMBL" id="NVLX01000017">
    <property type="protein sequence ID" value="PDZ15835.1"/>
    <property type="molecule type" value="Genomic_DNA"/>
</dbReference>
<accession>A0A2A7D7D1</accession>
<dbReference type="SUPFAM" id="SSF55729">
    <property type="entry name" value="Acyl-CoA N-acyltransferases (Nat)"/>
    <property type="match status" value="1"/>
</dbReference>
<evidence type="ECO:0000313" key="3">
    <source>
        <dbReference type="Proteomes" id="UP000220192"/>
    </source>
</evidence>
<gene>
    <name evidence="2" type="ORF">CON16_17500</name>
</gene>
<name>A0A2A7D7D1_BACAN</name>
<keyword evidence="2" id="KW-0808">Transferase</keyword>
<comment type="caution">
    <text evidence="2">The sequence shown here is derived from an EMBL/GenBank/DDBJ whole genome shotgun (WGS) entry which is preliminary data.</text>
</comment>
<evidence type="ECO:0000259" key="1">
    <source>
        <dbReference type="PROSITE" id="PS51186"/>
    </source>
</evidence>
<proteinExistence type="predicted"/>
<feature type="domain" description="N-acetyltransferase" evidence="1">
    <location>
        <begin position="18"/>
        <end position="180"/>
    </location>
</feature>
<dbReference type="PROSITE" id="PS51186">
    <property type="entry name" value="GNAT"/>
    <property type="match status" value="1"/>
</dbReference>
<dbReference type="AlphaFoldDB" id="A0A2A7D7D1"/>
<dbReference type="InterPro" id="IPR051531">
    <property type="entry name" value="N-acetyltransferase"/>
</dbReference>
<organism evidence="2 3">
    <name type="scientific">Bacillus anthracis</name>
    <name type="common">anthrax bacterium</name>
    <dbReference type="NCBI Taxonomy" id="1392"/>
    <lineage>
        <taxon>Bacteria</taxon>
        <taxon>Bacillati</taxon>
        <taxon>Bacillota</taxon>
        <taxon>Bacilli</taxon>
        <taxon>Bacillales</taxon>
        <taxon>Bacillaceae</taxon>
        <taxon>Bacillus</taxon>
        <taxon>Bacillus cereus group</taxon>
    </lineage>
</organism>
<dbReference type="GO" id="GO:0008999">
    <property type="term" value="F:protein-N-terminal-alanine acetyltransferase activity"/>
    <property type="evidence" value="ECO:0007669"/>
    <property type="project" value="TreeGrafter"/>
</dbReference>